<organism evidence="2 3">
    <name type="scientific">Ponticaulis profundi</name>
    <dbReference type="NCBI Taxonomy" id="2665222"/>
    <lineage>
        <taxon>Bacteria</taxon>
        <taxon>Pseudomonadati</taxon>
        <taxon>Pseudomonadota</taxon>
        <taxon>Alphaproteobacteria</taxon>
        <taxon>Hyphomonadales</taxon>
        <taxon>Hyphomonadaceae</taxon>
        <taxon>Ponticaulis</taxon>
    </lineage>
</organism>
<gene>
    <name evidence="2" type="ORF">ACFQDM_04440</name>
</gene>
<name>A0ABW1S7A7_9PROT</name>
<sequence>MKNQLLMSIAILSLAACSDNKTDTPEPAATKTPAPVVAPAVMPEALPDIFNCLREEGGLAIAAHRGGPYPGYPENAIETFQFGYDQGVRVFEIDIAESRDGVLFLMHDRTLTRTTTGEGFVADVDWTAIKTMKLVDNDGAETGYAIPTLRQALDWAVETGAILELDKKPTTSFRNIISEVREAGAENNVLMISYNDQQAAEIAGIADDLVMTASAFNTEDIATLIDLGVKEGNLIAWTGTREPDPSAWQAVRALGIEPAFGTLGRRGERLDDQYLADGDGSEFQELLDQGLVLIATDRPLEVAEATDGDDIASAKCGL</sequence>
<dbReference type="SUPFAM" id="SSF51695">
    <property type="entry name" value="PLC-like phosphodiesterases"/>
    <property type="match status" value="1"/>
</dbReference>
<dbReference type="Pfam" id="PF03009">
    <property type="entry name" value="GDPD"/>
    <property type="match status" value="1"/>
</dbReference>
<proteinExistence type="predicted"/>
<accession>A0ABW1S7A7</accession>
<dbReference type="InterPro" id="IPR017946">
    <property type="entry name" value="PLC-like_Pdiesterase_TIM-brl"/>
</dbReference>
<feature type="domain" description="GP-PDE" evidence="1">
    <location>
        <begin position="59"/>
        <end position="306"/>
    </location>
</feature>
<dbReference type="PANTHER" id="PTHR46320">
    <property type="entry name" value="GLYCEROPHOSPHODIESTER PHOSPHODIESTERASE 1"/>
    <property type="match status" value="1"/>
</dbReference>
<dbReference type="Proteomes" id="UP001596303">
    <property type="component" value="Unassembled WGS sequence"/>
</dbReference>
<dbReference type="PROSITE" id="PS51257">
    <property type="entry name" value="PROKAR_LIPOPROTEIN"/>
    <property type="match status" value="1"/>
</dbReference>
<dbReference type="Gene3D" id="3.20.20.190">
    <property type="entry name" value="Phosphatidylinositol (PI) phosphodiesterase"/>
    <property type="match status" value="1"/>
</dbReference>
<evidence type="ECO:0000259" key="1">
    <source>
        <dbReference type="PROSITE" id="PS51704"/>
    </source>
</evidence>
<dbReference type="PANTHER" id="PTHR46320:SF1">
    <property type="entry name" value="GLYCEROPHOSPHODIESTER PHOSPHODIESTERASE 1"/>
    <property type="match status" value="1"/>
</dbReference>
<dbReference type="PROSITE" id="PS50007">
    <property type="entry name" value="PIPLC_X_DOMAIN"/>
    <property type="match status" value="1"/>
</dbReference>
<dbReference type="CDD" id="cd08566">
    <property type="entry name" value="GDPD_AtGDE_like"/>
    <property type="match status" value="1"/>
</dbReference>
<dbReference type="RefSeq" id="WP_377376010.1">
    <property type="nucleotide sequence ID" value="NZ_JBHSSW010000004.1"/>
</dbReference>
<protein>
    <submittedName>
        <fullName evidence="2">Glycerophosphodiester phosphodiesterase family protein</fullName>
    </submittedName>
</protein>
<comment type="caution">
    <text evidence="2">The sequence shown here is derived from an EMBL/GenBank/DDBJ whole genome shotgun (WGS) entry which is preliminary data.</text>
</comment>
<keyword evidence="3" id="KW-1185">Reference proteome</keyword>
<evidence type="ECO:0000313" key="3">
    <source>
        <dbReference type="Proteomes" id="UP001596303"/>
    </source>
</evidence>
<evidence type="ECO:0000313" key="2">
    <source>
        <dbReference type="EMBL" id="MFC6197312.1"/>
    </source>
</evidence>
<dbReference type="PROSITE" id="PS51704">
    <property type="entry name" value="GP_PDE"/>
    <property type="match status" value="1"/>
</dbReference>
<reference evidence="3" key="1">
    <citation type="journal article" date="2019" name="Int. J. Syst. Evol. Microbiol.">
        <title>The Global Catalogue of Microorganisms (GCM) 10K type strain sequencing project: providing services to taxonomists for standard genome sequencing and annotation.</title>
        <authorList>
            <consortium name="The Broad Institute Genomics Platform"/>
            <consortium name="The Broad Institute Genome Sequencing Center for Infectious Disease"/>
            <person name="Wu L."/>
            <person name="Ma J."/>
        </authorList>
    </citation>
    <scope>NUCLEOTIDE SEQUENCE [LARGE SCALE GENOMIC DNA]</scope>
    <source>
        <strain evidence="3">CGMCC-1.15741</strain>
    </source>
</reference>
<dbReference type="EMBL" id="JBHSSW010000004">
    <property type="protein sequence ID" value="MFC6197312.1"/>
    <property type="molecule type" value="Genomic_DNA"/>
</dbReference>
<dbReference type="InterPro" id="IPR030395">
    <property type="entry name" value="GP_PDE_dom"/>
</dbReference>